<dbReference type="GO" id="GO:0043770">
    <property type="term" value="F:demethylmenaquinone methyltransferase activity"/>
    <property type="evidence" value="ECO:0007669"/>
    <property type="project" value="UniProtKB-EC"/>
</dbReference>
<evidence type="ECO:0000313" key="3">
    <source>
        <dbReference type="Proteomes" id="UP000441399"/>
    </source>
</evidence>
<dbReference type="EC" id="2.1.1.163" evidence="2"/>
<feature type="domain" description="Methyltransferase type 11" evidence="1">
    <location>
        <begin position="105"/>
        <end position="199"/>
    </location>
</feature>
<keyword evidence="2" id="KW-0830">Ubiquinone</keyword>
<evidence type="ECO:0000259" key="1">
    <source>
        <dbReference type="Pfam" id="PF08241"/>
    </source>
</evidence>
<dbReference type="SUPFAM" id="SSF53335">
    <property type="entry name" value="S-adenosyl-L-methionine-dependent methyltransferases"/>
    <property type="match status" value="1"/>
</dbReference>
<dbReference type="InterPro" id="IPR029063">
    <property type="entry name" value="SAM-dependent_MTases_sf"/>
</dbReference>
<dbReference type="EMBL" id="CACSIO010000006">
    <property type="protein sequence ID" value="CAA0100784.1"/>
    <property type="molecule type" value="Genomic_DNA"/>
</dbReference>
<keyword evidence="2" id="KW-0489">Methyltransferase</keyword>
<dbReference type="PANTHER" id="PTHR42912:SF80">
    <property type="entry name" value="METHYLTRANSFERASE DOMAIN-CONTAINING PROTEIN"/>
    <property type="match status" value="1"/>
</dbReference>
<dbReference type="PANTHER" id="PTHR42912">
    <property type="entry name" value="METHYLTRANSFERASE"/>
    <property type="match status" value="1"/>
</dbReference>
<dbReference type="Gene3D" id="3.40.50.150">
    <property type="entry name" value="Vaccinia Virus protein VP39"/>
    <property type="match status" value="1"/>
</dbReference>
<dbReference type="Proteomes" id="UP000441399">
    <property type="component" value="Unassembled WGS sequence"/>
</dbReference>
<dbReference type="CDD" id="cd02440">
    <property type="entry name" value="AdoMet_MTases"/>
    <property type="match status" value="1"/>
</dbReference>
<name>A0A5S9PAJ7_9GAMM</name>
<sequence length="276" mass="30975">MPDWANMVLPDTWPDKLNLTTARDLLHFVRCIFSKRRRVEVPDTLIGRDKIPKYVLQEFHNLPNGNYSNSLTRGYIKGFDHSMLSTVEPARQFIAQQLSGCASALDIGTAGGKTAAAIKGKGVSDVWGIDPSPYLLKHAAQDHPDIKFVQAIAEKTGFANDRFDAVGACFVFHEMPPRYIETAITEIHRIIKPGGTLVFAEPAAVQMLETSVFRLVKKAGLQGLYFRYLAGFVFEPFVAGWHQRDLKTWLDANGFDLIEDINECPIRKVVARKRNN</sequence>
<keyword evidence="2" id="KW-0808">Transferase</keyword>
<accession>A0A5S9PAJ7</accession>
<gene>
    <name evidence="2" type="primary">ubiE_3</name>
    <name evidence="2" type="ORF">OPDIPICF_04352</name>
</gene>
<protein>
    <submittedName>
        <fullName evidence="2">Ubiquinone/menaquinone biosynthesis C-methyltransferase UbiE</fullName>
        <ecNumber evidence="2">2.1.1.163</ecNumber>
    </submittedName>
</protein>
<dbReference type="InterPro" id="IPR050508">
    <property type="entry name" value="Methyltransf_Superfamily"/>
</dbReference>
<keyword evidence="3" id="KW-1185">Reference proteome</keyword>
<organism evidence="2 3">
    <name type="scientific">BD1-7 clade bacterium</name>
    <dbReference type="NCBI Taxonomy" id="2029982"/>
    <lineage>
        <taxon>Bacteria</taxon>
        <taxon>Pseudomonadati</taxon>
        <taxon>Pseudomonadota</taxon>
        <taxon>Gammaproteobacteria</taxon>
        <taxon>Cellvibrionales</taxon>
        <taxon>Spongiibacteraceae</taxon>
        <taxon>BD1-7 clade</taxon>
    </lineage>
</organism>
<evidence type="ECO:0000313" key="2">
    <source>
        <dbReference type="EMBL" id="CAA0100784.1"/>
    </source>
</evidence>
<dbReference type="GO" id="GO:0008757">
    <property type="term" value="F:S-adenosylmethionine-dependent methyltransferase activity"/>
    <property type="evidence" value="ECO:0007669"/>
    <property type="project" value="InterPro"/>
</dbReference>
<dbReference type="InterPro" id="IPR013216">
    <property type="entry name" value="Methyltransf_11"/>
</dbReference>
<dbReference type="Pfam" id="PF08241">
    <property type="entry name" value="Methyltransf_11"/>
    <property type="match status" value="1"/>
</dbReference>
<proteinExistence type="predicted"/>
<dbReference type="AlphaFoldDB" id="A0A5S9PAJ7"/>
<dbReference type="GO" id="GO:0032259">
    <property type="term" value="P:methylation"/>
    <property type="evidence" value="ECO:0007669"/>
    <property type="project" value="UniProtKB-KW"/>
</dbReference>
<reference evidence="2 3" key="1">
    <citation type="submission" date="2019-11" db="EMBL/GenBank/DDBJ databases">
        <authorList>
            <person name="Holert J."/>
        </authorList>
    </citation>
    <scope>NUCLEOTIDE SEQUENCE [LARGE SCALE GENOMIC DNA]</scope>
    <source>
        <strain evidence="2">SB11_3</strain>
    </source>
</reference>